<name>A0ABN1VW03_9PSEU</name>
<evidence type="ECO:0000313" key="3">
    <source>
        <dbReference type="Proteomes" id="UP001500653"/>
    </source>
</evidence>
<proteinExistence type="predicted"/>
<evidence type="ECO:0000313" key="2">
    <source>
        <dbReference type="EMBL" id="GAA1223131.1"/>
    </source>
</evidence>
<gene>
    <name evidence="2" type="ORF">GCM10009676_00480</name>
</gene>
<feature type="region of interest" description="Disordered" evidence="1">
    <location>
        <begin position="1"/>
        <end position="36"/>
    </location>
</feature>
<sequence>MAEKRRPGWATEAADNDTNTSPSTVPQRSDLDRRRRAAARRLAPLDCGHADPYDCRAAVPPSPRSTEAARLAWHHLHGLGLLSELSEAVLAEGVAA</sequence>
<evidence type="ECO:0000256" key="1">
    <source>
        <dbReference type="SAM" id="MobiDB-lite"/>
    </source>
</evidence>
<feature type="compositionally biased region" description="Polar residues" evidence="1">
    <location>
        <begin position="16"/>
        <end position="27"/>
    </location>
</feature>
<dbReference type="Proteomes" id="UP001500653">
    <property type="component" value="Unassembled WGS sequence"/>
</dbReference>
<comment type="caution">
    <text evidence="2">The sequence shown here is derived from an EMBL/GenBank/DDBJ whole genome shotgun (WGS) entry which is preliminary data.</text>
</comment>
<dbReference type="RefSeq" id="WP_253862105.1">
    <property type="nucleotide sequence ID" value="NZ_BAAALN010000001.1"/>
</dbReference>
<dbReference type="EMBL" id="BAAALN010000001">
    <property type="protein sequence ID" value="GAA1223131.1"/>
    <property type="molecule type" value="Genomic_DNA"/>
</dbReference>
<protein>
    <submittedName>
        <fullName evidence="2">Uncharacterized protein</fullName>
    </submittedName>
</protein>
<accession>A0ABN1VW03</accession>
<keyword evidence="3" id="KW-1185">Reference proteome</keyword>
<organism evidence="2 3">
    <name type="scientific">Prauserella halophila</name>
    <dbReference type="NCBI Taxonomy" id="185641"/>
    <lineage>
        <taxon>Bacteria</taxon>
        <taxon>Bacillati</taxon>
        <taxon>Actinomycetota</taxon>
        <taxon>Actinomycetes</taxon>
        <taxon>Pseudonocardiales</taxon>
        <taxon>Pseudonocardiaceae</taxon>
        <taxon>Prauserella</taxon>
    </lineage>
</organism>
<reference evidence="2 3" key="1">
    <citation type="journal article" date="2019" name="Int. J. Syst. Evol. Microbiol.">
        <title>The Global Catalogue of Microorganisms (GCM) 10K type strain sequencing project: providing services to taxonomists for standard genome sequencing and annotation.</title>
        <authorList>
            <consortium name="The Broad Institute Genomics Platform"/>
            <consortium name="The Broad Institute Genome Sequencing Center for Infectious Disease"/>
            <person name="Wu L."/>
            <person name="Ma J."/>
        </authorList>
    </citation>
    <scope>NUCLEOTIDE SEQUENCE [LARGE SCALE GENOMIC DNA]</scope>
    <source>
        <strain evidence="2 3">JCM 13023</strain>
    </source>
</reference>